<name>A0A0X1KKX6_9EURY</name>
<sequence length="189" mass="19780">MNLSIGEKAKAVAVKEFTKLTIGFVVSAFFGVLVAIVFPETALKLFAEVGEAIKEKVGEVEGFKAFMGIYMNNLTVATSAYALGVFFGVVPWIIILVNGFILGLVLTVVISSGALDPITAILAVLPHGIVEVPALLTAATAGVMIYKGLLKKGGTELTYTSLKLYALSAVLLLVAAFIEAFITPIVAGL</sequence>
<keyword evidence="1" id="KW-1133">Transmembrane helix</keyword>
<evidence type="ECO:0000256" key="1">
    <source>
        <dbReference type="SAM" id="Phobius"/>
    </source>
</evidence>
<evidence type="ECO:0000313" key="2">
    <source>
        <dbReference type="EMBL" id="AJC71918.1"/>
    </source>
</evidence>
<keyword evidence="1" id="KW-0812">Transmembrane</keyword>
<feature type="transmembrane region" description="Helical" evidence="1">
    <location>
        <begin position="20"/>
        <end position="38"/>
    </location>
</feature>
<dbReference type="PATRIC" id="fig|1432656.3.peg.1344"/>
<feature type="transmembrane region" description="Helical" evidence="1">
    <location>
        <begin position="165"/>
        <end position="187"/>
    </location>
</feature>
<feature type="transmembrane region" description="Helical" evidence="1">
    <location>
        <begin position="80"/>
        <end position="109"/>
    </location>
</feature>
<keyword evidence="3" id="KW-1185">Reference proteome</keyword>
<dbReference type="RefSeq" id="WP_062372083.1">
    <property type="nucleotide sequence ID" value="NZ_CP007140.1"/>
</dbReference>
<dbReference type="GeneID" id="27135387"/>
<dbReference type="Pfam" id="PF01944">
    <property type="entry name" value="SpoIIM"/>
    <property type="match status" value="1"/>
</dbReference>
<keyword evidence="1" id="KW-0472">Membrane</keyword>
<dbReference type="Proteomes" id="UP000062043">
    <property type="component" value="Chromosome"/>
</dbReference>
<dbReference type="STRING" id="1432656.X802_06915"/>
<dbReference type="InterPro" id="IPR002798">
    <property type="entry name" value="SpoIIM-like"/>
</dbReference>
<gene>
    <name evidence="2" type="ORF">X802_06915</name>
</gene>
<accession>A0A0X1KKX6</accession>
<reference evidence="2 3" key="1">
    <citation type="submission" date="2014-01" db="EMBL/GenBank/DDBJ databases">
        <title>Genome sequencing of Thermococcus guaymasensis.</title>
        <authorList>
            <person name="Zhang X."/>
            <person name="Alvare G."/>
            <person name="Fristensky B."/>
            <person name="Chen L."/>
            <person name="Suen T."/>
            <person name="Chen Q."/>
            <person name="Ma K."/>
        </authorList>
    </citation>
    <scope>NUCLEOTIDE SEQUENCE [LARGE SCALE GENOMIC DNA]</scope>
    <source>
        <strain evidence="2 3">DSM 11113</strain>
    </source>
</reference>
<feature type="transmembrane region" description="Helical" evidence="1">
    <location>
        <begin position="121"/>
        <end position="145"/>
    </location>
</feature>
<evidence type="ECO:0000313" key="3">
    <source>
        <dbReference type="Proteomes" id="UP000062043"/>
    </source>
</evidence>
<dbReference type="PANTHER" id="PTHR35337">
    <property type="entry name" value="SLR1478 PROTEIN"/>
    <property type="match status" value="1"/>
</dbReference>
<dbReference type="AlphaFoldDB" id="A0A0X1KKX6"/>
<dbReference type="KEGG" id="tgy:X802_06915"/>
<dbReference type="PANTHER" id="PTHR35337:SF1">
    <property type="entry name" value="SLR1478 PROTEIN"/>
    <property type="match status" value="1"/>
</dbReference>
<proteinExistence type="predicted"/>
<organism evidence="2 3">
    <name type="scientific">Thermococcus guaymasensis DSM 11113</name>
    <dbReference type="NCBI Taxonomy" id="1432656"/>
    <lineage>
        <taxon>Archaea</taxon>
        <taxon>Methanobacteriati</taxon>
        <taxon>Methanobacteriota</taxon>
        <taxon>Thermococci</taxon>
        <taxon>Thermococcales</taxon>
        <taxon>Thermococcaceae</taxon>
        <taxon>Thermococcus</taxon>
    </lineage>
</organism>
<dbReference type="OrthoDB" id="86288at2157"/>
<dbReference type="EMBL" id="CP007140">
    <property type="protein sequence ID" value="AJC71918.1"/>
    <property type="molecule type" value="Genomic_DNA"/>
</dbReference>
<protein>
    <submittedName>
        <fullName evidence="2">Sporulation protein</fullName>
    </submittedName>
</protein>